<gene>
    <name evidence="1" type="ORF">L9F63_009265</name>
</gene>
<comment type="caution">
    <text evidence="1">The sequence shown here is derived from an EMBL/GenBank/DDBJ whole genome shotgun (WGS) entry which is preliminary data.</text>
</comment>
<proteinExistence type="predicted"/>
<protein>
    <submittedName>
        <fullName evidence="1">Uncharacterized protein</fullName>
    </submittedName>
</protein>
<keyword evidence="2" id="KW-1185">Reference proteome</keyword>
<evidence type="ECO:0000313" key="2">
    <source>
        <dbReference type="Proteomes" id="UP001233999"/>
    </source>
</evidence>
<sequence length="52" mass="6209">SYTETFDYPIREMEGTLNRSSSYKLRVECIDVVEYPMNSNSKHKQTKNYPEE</sequence>
<evidence type="ECO:0000313" key="1">
    <source>
        <dbReference type="EMBL" id="KAJ9600495.1"/>
    </source>
</evidence>
<accession>A0AAD8AKN5</accession>
<organism evidence="1 2">
    <name type="scientific">Diploptera punctata</name>
    <name type="common">Pacific beetle cockroach</name>
    <dbReference type="NCBI Taxonomy" id="6984"/>
    <lineage>
        <taxon>Eukaryota</taxon>
        <taxon>Metazoa</taxon>
        <taxon>Ecdysozoa</taxon>
        <taxon>Arthropoda</taxon>
        <taxon>Hexapoda</taxon>
        <taxon>Insecta</taxon>
        <taxon>Pterygota</taxon>
        <taxon>Neoptera</taxon>
        <taxon>Polyneoptera</taxon>
        <taxon>Dictyoptera</taxon>
        <taxon>Blattodea</taxon>
        <taxon>Blaberoidea</taxon>
        <taxon>Blaberidae</taxon>
        <taxon>Diplopterinae</taxon>
        <taxon>Diploptera</taxon>
    </lineage>
</organism>
<name>A0AAD8AKN5_DIPPU</name>
<reference evidence="1" key="2">
    <citation type="submission" date="2023-05" db="EMBL/GenBank/DDBJ databases">
        <authorList>
            <person name="Fouks B."/>
        </authorList>
    </citation>
    <scope>NUCLEOTIDE SEQUENCE</scope>
    <source>
        <strain evidence="1">Stay&amp;Tobe</strain>
        <tissue evidence="1">Testes</tissue>
    </source>
</reference>
<dbReference type="EMBL" id="JASPKZ010000419">
    <property type="protein sequence ID" value="KAJ9600495.1"/>
    <property type="molecule type" value="Genomic_DNA"/>
</dbReference>
<reference evidence="1" key="1">
    <citation type="journal article" date="2023" name="IScience">
        <title>Live-bearing cockroach genome reveals convergent evolutionary mechanisms linked to viviparity in insects and beyond.</title>
        <authorList>
            <person name="Fouks B."/>
            <person name="Harrison M.C."/>
            <person name="Mikhailova A.A."/>
            <person name="Marchal E."/>
            <person name="English S."/>
            <person name="Carruthers M."/>
            <person name="Jennings E.C."/>
            <person name="Chiamaka E.L."/>
            <person name="Frigard R.A."/>
            <person name="Pippel M."/>
            <person name="Attardo G.M."/>
            <person name="Benoit J.B."/>
            <person name="Bornberg-Bauer E."/>
            <person name="Tobe S.S."/>
        </authorList>
    </citation>
    <scope>NUCLEOTIDE SEQUENCE</scope>
    <source>
        <strain evidence="1">Stay&amp;Tobe</strain>
    </source>
</reference>
<feature type="non-terminal residue" evidence="1">
    <location>
        <position position="52"/>
    </location>
</feature>
<feature type="non-terminal residue" evidence="1">
    <location>
        <position position="1"/>
    </location>
</feature>
<dbReference type="AlphaFoldDB" id="A0AAD8AKN5"/>
<dbReference type="Proteomes" id="UP001233999">
    <property type="component" value="Unassembled WGS sequence"/>
</dbReference>